<keyword evidence="7 17" id="KW-0812">Transmembrane</keyword>
<keyword evidence="8 15" id="KW-0378">Hydrolase</keyword>
<dbReference type="SUPFAM" id="SSF50370">
    <property type="entry name" value="Ricin B-like lectins"/>
    <property type="match status" value="2"/>
</dbReference>
<feature type="compositionally biased region" description="Basic and acidic residues" evidence="16">
    <location>
        <begin position="48"/>
        <end position="58"/>
    </location>
</feature>
<evidence type="ECO:0000256" key="11">
    <source>
        <dbReference type="ARBA" id="ARBA00023180"/>
    </source>
</evidence>
<evidence type="ECO:0000256" key="17">
    <source>
        <dbReference type="SAM" id="Phobius"/>
    </source>
</evidence>
<dbReference type="PANTHER" id="PTHR31933">
    <property type="entry name" value="O-FUCOSYLTRANSFERASE 2-RELATED"/>
    <property type="match status" value="1"/>
</dbReference>
<proteinExistence type="inferred from homology"/>
<organism evidence="19 20">
    <name type="scientific">Malus domestica</name>
    <name type="common">Apple</name>
    <name type="synonym">Pyrus malus</name>
    <dbReference type="NCBI Taxonomy" id="3750"/>
    <lineage>
        <taxon>Eukaryota</taxon>
        <taxon>Viridiplantae</taxon>
        <taxon>Streptophyta</taxon>
        <taxon>Embryophyta</taxon>
        <taxon>Tracheophyta</taxon>
        <taxon>Spermatophyta</taxon>
        <taxon>Magnoliopsida</taxon>
        <taxon>eudicotyledons</taxon>
        <taxon>Gunneridae</taxon>
        <taxon>Pentapetalae</taxon>
        <taxon>rosids</taxon>
        <taxon>fabids</taxon>
        <taxon>Rosales</taxon>
        <taxon>Rosaceae</taxon>
        <taxon>Amygdaloideae</taxon>
        <taxon>Maleae</taxon>
        <taxon>Malus</taxon>
    </lineage>
</organism>
<evidence type="ECO:0000256" key="16">
    <source>
        <dbReference type="SAM" id="MobiDB-lite"/>
    </source>
</evidence>
<dbReference type="InterPro" id="IPR035992">
    <property type="entry name" value="Ricin_B-like_lectins"/>
</dbReference>
<evidence type="ECO:0000256" key="2">
    <source>
        <dbReference type="ARBA" id="ARBA00004881"/>
    </source>
</evidence>
<keyword evidence="15" id="KW-1015">Disulfide bond</keyword>
<evidence type="ECO:0000256" key="7">
    <source>
        <dbReference type="ARBA" id="ARBA00022692"/>
    </source>
</evidence>
<dbReference type="SUPFAM" id="SSF51445">
    <property type="entry name" value="(Trans)glycosidases"/>
    <property type="match status" value="2"/>
</dbReference>
<evidence type="ECO:0000313" key="20">
    <source>
        <dbReference type="Proteomes" id="UP000290289"/>
    </source>
</evidence>
<dbReference type="Pfam" id="PF16499">
    <property type="entry name" value="Melibiase_2"/>
    <property type="match status" value="2"/>
</dbReference>
<evidence type="ECO:0000256" key="15">
    <source>
        <dbReference type="RuleBase" id="RU361168"/>
    </source>
</evidence>
<dbReference type="Gene3D" id="2.80.10.50">
    <property type="match status" value="1"/>
</dbReference>
<name>A0A498IC48_MALDO</name>
<dbReference type="EMBL" id="RDQH01000339">
    <property type="protein sequence ID" value="RXH79742.1"/>
    <property type="molecule type" value="Genomic_DNA"/>
</dbReference>
<dbReference type="CDD" id="cd11299">
    <property type="entry name" value="O-FucT_plant"/>
    <property type="match status" value="1"/>
</dbReference>
<dbReference type="PRINTS" id="PR00740">
    <property type="entry name" value="GLHYDRLASE27"/>
</dbReference>
<dbReference type="InterPro" id="IPR002241">
    <property type="entry name" value="Glyco_hydro_27"/>
</dbReference>
<sequence>MTYSPKRAMAELRHSISMGARATSSPMKRDEDSSPFISDTQPQDDDDGRGRPPFKDRDRPFLSYFQSICPSISDDSNSSRISLFIVIAVAILGLVSILAIVKRVNAPYLCKKDGITLHCPHVKETPSLWENPYSATTSWKPCAERRLGGISDLPPENETTGYIFIHAEGGLNQQRIAICNAVAVAKIMNATLILPVLKQDQIWKDQTKFEDIFDVDHFIDYLKDDVRIVRDIPEWFTDKTELFTSIRRTVKNIPKYAPAQFYIDNVLPRIKEKKIMALKPFVDRLGYDNVPQEINRLRCRVNYHALKFLPEIEEMADLLASRMRNRTGGSNPYMALHLRFEKGMVGLSFCDFVGTREEKALMAKYRYKEWPRRYKNGTHLWQLALQKRKEGRCPLEPGEVAVILRAMGYPKETQIYVASGQVYGGHNRMAPLRNMFPNLVTKEELAAKPELDKFRKHVTSLAALDFLVCLKSDVFVMTHGGNFAKLIIGARRYMGHRQKSIKPDKGLMSKSFGDPYMGWATFADDVVVTHETRTGLPEATFPNYDLWENPLTPCMVSSQYRARTPPRGWNSYDSFIWTISEEEFSTNAEIMAKQLLPHGYEYAVVDYLWYRRKVPGAYVDSLGFDVIDEWGRPIPDPVRWPSSRGGKGFTKVAAKVHSLGLKFGIHVMRGISTQAVNANTFILDPNTGTAYKEAGRKWTAKDIGIKERTCAWMHNGFMSVNTELGAGKAFLRSLYKQYAEWGVDFVKNDCVFGEDLDVPEITYISEILKQLERPILYSLSPGTRVTPAMAKAISGMVNMYRITGDDWDSWGDVLAHFDITRDFAAANMIGAKGLLGKSWPDLDMLPLGWLSDPGSNHGPHRWTNLGLGEQRTQMTLWSIARSPLMFGGDLRKLPDELMRIITNDVVLEIDSFSSNNREFSYITSNVNARAVKNDDQFHTWQSRRHLTNAKTSNTHAFGLTTCADAKAIGWSTQFLDRDLEHICWTENSRSKHQAPFCLNKRDSLLAIDDDITDKHQYQGKVNLLASDGTDRCLHASPKRKVTSKDVKRGFFSPCRWDANQMWELNPNGTLVNSYSGLCARIDPFEGNKIKPYKLITCSAKAINDVARSWIATGRKGFAYFSTVDARLLHISQLSNCNSVCISAIAGEIYIAFFNLLGKWATITAERADLARELPMTKLVRGSCEGSEVWTGRVSSQELASTPPRGWNSYDSFIWVITEDEFLESAQIMKEKLLPKGYEYAVVDYLWYRKKVPGADVKSYGFDVIDEWGRPVPDPDRWPSSKDGTGFTEVAAFVHSFGLKFGIHVMRGISTQAFDANTKILDVRTGSPYEEGGRQWTAKDIGIPDRRCAWMDKGFMSVNAELDAGKAFLRSLYYQYADWGVDFVKNDCVFGDDLDVPEITYISEYLQQLHALGQHPILYSLSPGTSATPDMAKPINGMVNMYRITGDDWDSWGDILAHFDVARDFAAANMIGAKGMLGKSWPDLDMLPLGWLSAPETNDGPHRWSNLNLDEQRTQMTLWSMAKSPIMFGGDLRKLTDELMRMLTDDALLDINSFSSNNREFTLFTSNVSTAVKQDDRVRTKQSRRHLTNSKTSNTHSLGLTTCADAKAIGWSAQALDRDLEHICWRDNSRSKHRAPFCLNKRDSLLTIDEDITDKQRYQGKVNLLASDRKDLCLHASPTQKVTSKDVKRGLFSPCRWDANQMWELNPNGTLVNSYSGLCARIDSFEDNKAVTDVARSWIATGAPDEVYVAFFNLVGDWATITAQKADIAKELPMTKLASGSCRGIEEWTGQDLGIVGDTISVSVPSHGAALIILTCISHCPSLSLHPNMNATAFTTTTLPHFSSARSAAAESSSNRQFHNPVPAKLKLDTQDNNINFLSIKCIPSRGIRIPNALALTATQARPSKPTEQVADKLKRLVLEFKSLSEPIDRVKRLLHYAARLPPHSECARKPESRVQGCSTQVWVEAEMDEVGRMRFRADSDSEIAKGFCSCLMWLLDGAEAREVLAVEARDLDDVNVGVYGKVNSRVNTWHSVLLAMQRKTQALVAEREQGMRGANSFLDEVNG</sequence>
<keyword evidence="10 17" id="KW-0472">Membrane</keyword>
<reference evidence="19 20" key="1">
    <citation type="submission" date="2018-10" db="EMBL/GenBank/DDBJ databases">
        <title>A high-quality apple genome assembly.</title>
        <authorList>
            <person name="Hu J."/>
        </authorList>
    </citation>
    <scope>NUCLEOTIDE SEQUENCE [LARGE SCALE GENOMIC DNA]</scope>
    <source>
        <strain evidence="20">cv. HFTH1</strain>
        <tissue evidence="19">Young leaf</tissue>
    </source>
</reference>
<evidence type="ECO:0000313" key="19">
    <source>
        <dbReference type="EMBL" id="RXH79742.1"/>
    </source>
</evidence>
<evidence type="ECO:0000256" key="6">
    <source>
        <dbReference type="ARBA" id="ARBA00022679"/>
    </source>
</evidence>
<dbReference type="PANTHER" id="PTHR31933:SF1">
    <property type="entry name" value="PROTEIN PECTIC ARABINOGALACTAN SYNTHESIS-RELATED"/>
    <property type="match status" value="1"/>
</dbReference>
<dbReference type="Gene3D" id="3.90.1010.10">
    <property type="match status" value="1"/>
</dbReference>
<comment type="pathway">
    <text evidence="2">Glycan metabolism.</text>
</comment>
<comment type="subcellular location">
    <subcellularLocation>
        <location evidence="1">Membrane</location>
        <topology evidence="1">Single-pass membrane protein</topology>
    </subcellularLocation>
</comment>
<comment type="similarity">
    <text evidence="4 15">Belongs to the glycosyl hydrolase 27 family.</text>
</comment>
<dbReference type="GO" id="GO:0016757">
    <property type="term" value="F:glycosyltransferase activity"/>
    <property type="evidence" value="ECO:0007669"/>
    <property type="project" value="UniProtKB-KW"/>
</dbReference>
<dbReference type="GO" id="GO:0006004">
    <property type="term" value="P:fucose metabolic process"/>
    <property type="evidence" value="ECO:0007669"/>
    <property type="project" value="UniProtKB-KW"/>
</dbReference>
<dbReference type="Gene3D" id="2.60.40.1180">
    <property type="entry name" value="Golgi alpha-mannosidase II"/>
    <property type="match status" value="1"/>
</dbReference>
<gene>
    <name evidence="19" type="ORF">DVH24_040889</name>
</gene>
<dbReference type="STRING" id="3750.A0A498IC48"/>
<protein>
    <recommendedName>
        <fullName evidence="15">Alpha-galactosidase</fullName>
        <ecNumber evidence="15">3.2.1.22</ecNumber>
    </recommendedName>
    <alternativeName>
        <fullName evidence="15">Melibiase</fullName>
    </alternativeName>
</protein>
<dbReference type="InterPro" id="IPR013780">
    <property type="entry name" value="Glyco_hydro_b"/>
</dbReference>
<evidence type="ECO:0000256" key="14">
    <source>
        <dbReference type="ARBA" id="ARBA00023295"/>
    </source>
</evidence>
<evidence type="ECO:0000256" key="3">
    <source>
        <dbReference type="ARBA" id="ARBA00007737"/>
    </source>
</evidence>
<dbReference type="Gene3D" id="3.20.20.70">
    <property type="entry name" value="Aldolase class I"/>
    <property type="match status" value="2"/>
</dbReference>
<comment type="similarity">
    <text evidence="3">Belongs to the glycosyltransferase GT106 family.</text>
</comment>
<feature type="domain" description="Fe-S metabolism associated" evidence="18">
    <location>
        <begin position="1919"/>
        <end position="2038"/>
    </location>
</feature>
<keyword evidence="13" id="KW-0119">Carbohydrate metabolism</keyword>
<keyword evidence="9 17" id="KW-1133">Transmembrane helix</keyword>
<dbReference type="EC" id="3.2.1.22" evidence="15"/>
<feature type="transmembrane region" description="Helical" evidence="17">
    <location>
        <begin position="81"/>
        <end position="101"/>
    </location>
</feature>
<evidence type="ECO:0000259" key="18">
    <source>
        <dbReference type="Pfam" id="PF02657"/>
    </source>
</evidence>
<dbReference type="SUPFAM" id="SSF82649">
    <property type="entry name" value="SufE/NifU"/>
    <property type="match status" value="1"/>
</dbReference>
<dbReference type="InterPro" id="IPR003808">
    <property type="entry name" value="Fe-S_metab-assoc_dom"/>
</dbReference>
<dbReference type="Proteomes" id="UP000290289">
    <property type="component" value="Chromosome 13"/>
</dbReference>
<comment type="caution">
    <text evidence="19">The sequence shown here is derived from an EMBL/GenBank/DDBJ whole genome shotgun (WGS) entry which is preliminary data.</text>
</comment>
<evidence type="ECO:0000256" key="12">
    <source>
        <dbReference type="ARBA" id="ARBA00023253"/>
    </source>
</evidence>
<dbReference type="Pfam" id="PF02657">
    <property type="entry name" value="SufE"/>
    <property type="match status" value="1"/>
</dbReference>
<keyword evidence="14 15" id="KW-0326">Glycosidase</keyword>
<dbReference type="InterPro" id="IPR013785">
    <property type="entry name" value="Aldolase_TIM"/>
</dbReference>
<dbReference type="InterPro" id="IPR017853">
    <property type="entry name" value="GH"/>
</dbReference>
<dbReference type="GO" id="GO:0016020">
    <property type="term" value="C:membrane"/>
    <property type="evidence" value="ECO:0007669"/>
    <property type="project" value="UniProtKB-SubCell"/>
</dbReference>
<keyword evidence="6" id="KW-0808">Transferase</keyword>
<feature type="region of interest" description="Disordered" evidence="16">
    <location>
        <begin position="13"/>
        <end position="58"/>
    </location>
</feature>
<dbReference type="Pfam" id="PF10250">
    <property type="entry name" value="O-FucT"/>
    <property type="match status" value="1"/>
</dbReference>
<keyword evidence="12" id="KW-0294">Fucose metabolism</keyword>
<accession>A0A498IC48</accession>
<keyword evidence="20" id="KW-1185">Reference proteome</keyword>
<evidence type="ECO:0000256" key="8">
    <source>
        <dbReference type="ARBA" id="ARBA00022801"/>
    </source>
</evidence>
<dbReference type="Gene3D" id="3.40.50.11350">
    <property type="match status" value="1"/>
</dbReference>
<dbReference type="CDD" id="cd14792">
    <property type="entry name" value="GH27"/>
    <property type="match status" value="2"/>
</dbReference>
<dbReference type="GO" id="GO:0004557">
    <property type="term" value="F:alpha-galactosidase activity"/>
    <property type="evidence" value="ECO:0007669"/>
    <property type="project" value="UniProtKB-EC"/>
</dbReference>
<dbReference type="SUPFAM" id="SSF51011">
    <property type="entry name" value="Glycosyl hydrolase domain"/>
    <property type="match status" value="1"/>
</dbReference>
<evidence type="ECO:0000256" key="1">
    <source>
        <dbReference type="ARBA" id="ARBA00004167"/>
    </source>
</evidence>
<dbReference type="InterPro" id="IPR024709">
    <property type="entry name" value="FucosylTrfase_pln"/>
</dbReference>
<comment type="catalytic activity">
    <reaction evidence="15">
        <text>Hydrolysis of terminal, non-reducing alpha-D-galactose residues in alpha-D-galactosides, including galactose oligosaccharides, galactomannans and galactolipids.</text>
        <dbReference type="EC" id="3.2.1.22"/>
    </reaction>
</comment>
<keyword evidence="5" id="KW-0328">Glycosyltransferase</keyword>
<evidence type="ECO:0000256" key="4">
    <source>
        <dbReference type="ARBA" id="ARBA00009743"/>
    </source>
</evidence>
<dbReference type="PROSITE" id="PS50231">
    <property type="entry name" value="RICIN_B_LECTIN"/>
    <property type="match status" value="1"/>
</dbReference>
<dbReference type="InterPro" id="IPR052272">
    <property type="entry name" value="GT106_glycosyltransferase"/>
</dbReference>
<keyword evidence="11" id="KW-0325">Glycoprotein</keyword>
<evidence type="ECO:0000256" key="10">
    <source>
        <dbReference type="ARBA" id="ARBA00023136"/>
    </source>
</evidence>
<evidence type="ECO:0000256" key="13">
    <source>
        <dbReference type="ARBA" id="ARBA00023277"/>
    </source>
</evidence>
<evidence type="ECO:0000256" key="9">
    <source>
        <dbReference type="ARBA" id="ARBA00022989"/>
    </source>
</evidence>
<dbReference type="InterPro" id="IPR019378">
    <property type="entry name" value="GDP-Fuc_O-FucTrfase"/>
</dbReference>
<evidence type="ECO:0000256" key="5">
    <source>
        <dbReference type="ARBA" id="ARBA00022676"/>
    </source>
</evidence>